<dbReference type="PANTHER" id="PTHR46179:SF13">
    <property type="entry name" value="C2H2-TYPE DOMAIN-CONTAINING PROTEIN"/>
    <property type="match status" value="1"/>
</dbReference>
<evidence type="ECO:0000256" key="8">
    <source>
        <dbReference type="PROSITE-ProRule" id="PRU00042"/>
    </source>
</evidence>
<name>A0A8K0W1N1_9PLEO</name>
<protein>
    <recommendedName>
        <fullName evidence="10">C2H2-type domain-containing protein</fullName>
    </recommendedName>
</protein>
<feature type="domain" description="C2H2-type" evidence="10">
    <location>
        <begin position="67"/>
        <end position="95"/>
    </location>
</feature>
<evidence type="ECO:0000256" key="4">
    <source>
        <dbReference type="ARBA" id="ARBA00022833"/>
    </source>
</evidence>
<keyword evidence="5" id="KW-0805">Transcription regulation</keyword>
<dbReference type="EMBL" id="JAGMVJ010000003">
    <property type="protein sequence ID" value="KAH7092011.1"/>
    <property type="molecule type" value="Genomic_DNA"/>
</dbReference>
<evidence type="ECO:0000313" key="12">
    <source>
        <dbReference type="Proteomes" id="UP000813461"/>
    </source>
</evidence>
<keyword evidence="4" id="KW-0862">Zinc</keyword>
<keyword evidence="6" id="KW-0804">Transcription</keyword>
<dbReference type="Gene3D" id="3.30.160.60">
    <property type="entry name" value="Classic Zinc Finger"/>
    <property type="match status" value="2"/>
</dbReference>
<evidence type="ECO:0000256" key="1">
    <source>
        <dbReference type="ARBA" id="ARBA00004123"/>
    </source>
</evidence>
<accession>A0A8K0W1N1</accession>
<dbReference type="GO" id="GO:0008270">
    <property type="term" value="F:zinc ion binding"/>
    <property type="evidence" value="ECO:0007669"/>
    <property type="project" value="UniProtKB-KW"/>
</dbReference>
<keyword evidence="2" id="KW-0479">Metal-binding</keyword>
<dbReference type="PROSITE" id="PS00028">
    <property type="entry name" value="ZINC_FINGER_C2H2_1"/>
    <property type="match status" value="2"/>
</dbReference>
<dbReference type="AlphaFoldDB" id="A0A8K0W1N1"/>
<sequence>MPAQLEPLKPVKCTYEDCYESFDTEKEMRRHKRYSDEHDYCYKCDEDYEDHEAYALHKITKPKLHDLACRVCAEEFKTKSGLKRHIELNHKLDQKLTCIGCRQSFHRACLFIEHLEFGYCPVISASQFQGHIVHKMLINEYLKGDEKYTRFQQKQAKFEAAVDTEEEGGVDLEDSIFGDEEIEGVEFKAIKPDVPPDIPLSPAAAGVIFPALPSKGRADSAIQIPFVSAFSKMSFGSEESETPTVVGSPVTSPINPPTESFSSFSSLGDAGPHPANTEGSTAASSKSQPKVWGSRDGKSASSVLFPNAKSTPAPSEFSIAAYDQNMELNHGLNIMNTRFWDPQSSDFNPERFYDSIACKYYCPFVCEQNFNTKSDLEHHIEHDHRISRMKCPKCLKYFKSAFALMAHCESRGARCEINKTDDYNIFLDRVSGGFLGVEEKIRPDHLNNPTVLIQSTDTGRMERFTPPVASYLQYTVTKPPDWKEPVATKVVGGIPDQYRNQW</sequence>
<evidence type="ECO:0000256" key="7">
    <source>
        <dbReference type="ARBA" id="ARBA00023242"/>
    </source>
</evidence>
<dbReference type="PANTHER" id="PTHR46179">
    <property type="entry name" value="ZINC FINGER PROTEIN"/>
    <property type="match status" value="1"/>
</dbReference>
<dbReference type="PROSITE" id="PS50157">
    <property type="entry name" value="ZINC_FINGER_C2H2_2"/>
    <property type="match status" value="2"/>
</dbReference>
<reference evidence="11" key="1">
    <citation type="journal article" date="2021" name="Nat. Commun.">
        <title>Genetic determinants of endophytism in the Arabidopsis root mycobiome.</title>
        <authorList>
            <person name="Mesny F."/>
            <person name="Miyauchi S."/>
            <person name="Thiergart T."/>
            <person name="Pickel B."/>
            <person name="Atanasova L."/>
            <person name="Karlsson M."/>
            <person name="Huettel B."/>
            <person name="Barry K.W."/>
            <person name="Haridas S."/>
            <person name="Chen C."/>
            <person name="Bauer D."/>
            <person name="Andreopoulos W."/>
            <person name="Pangilinan J."/>
            <person name="LaButti K."/>
            <person name="Riley R."/>
            <person name="Lipzen A."/>
            <person name="Clum A."/>
            <person name="Drula E."/>
            <person name="Henrissat B."/>
            <person name="Kohler A."/>
            <person name="Grigoriev I.V."/>
            <person name="Martin F.M."/>
            <person name="Hacquard S."/>
        </authorList>
    </citation>
    <scope>NUCLEOTIDE SEQUENCE</scope>
    <source>
        <strain evidence="11">MPI-SDFR-AT-0120</strain>
    </source>
</reference>
<evidence type="ECO:0000256" key="5">
    <source>
        <dbReference type="ARBA" id="ARBA00023015"/>
    </source>
</evidence>
<dbReference type="Pfam" id="PF00096">
    <property type="entry name" value="zf-C2H2"/>
    <property type="match status" value="1"/>
</dbReference>
<keyword evidence="12" id="KW-1185">Reference proteome</keyword>
<evidence type="ECO:0000256" key="9">
    <source>
        <dbReference type="SAM" id="MobiDB-lite"/>
    </source>
</evidence>
<dbReference type="SMART" id="SM00355">
    <property type="entry name" value="ZnF_C2H2"/>
    <property type="match status" value="4"/>
</dbReference>
<feature type="compositionally biased region" description="Polar residues" evidence="9">
    <location>
        <begin position="277"/>
        <end position="288"/>
    </location>
</feature>
<dbReference type="Proteomes" id="UP000813461">
    <property type="component" value="Unassembled WGS sequence"/>
</dbReference>
<evidence type="ECO:0000259" key="10">
    <source>
        <dbReference type="PROSITE" id="PS50157"/>
    </source>
</evidence>
<comment type="caution">
    <text evidence="11">The sequence shown here is derived from an EMBL/GenBank/DDBJ whole genome shotgun (WGS) entry which is preliminary data.</text>
</comment>
<dbReference type="InterPro" id="IPR013087">
    <property type="entry name" value="Znf_C2H2_type"/>
</dbReference>
<evidence type="ECO:0000256" key="3">
    <source>
        <dbReference type="ARBA" id="ARBA00022771"/>
    </source>
</evidence>
<dbReference type="GO" id="GO:0005634">
    <property type="term" value="C:nucleus"/>
    <property type="evidence" value="ECO:0007669"/>
    <property type="project" value="UniProtKB-SubCell"/>
</dbReference>
<evidence type="ECO:0000256" key="6">
    <source>
        <dbReference type="ARBA" id="ARBA00023163"/>
    </source>
</evidence>
<keyword evidence="3 8" id="KW-0863">Zinc-finger</keyword>
<evidence type="ECO:0000313" key="11">
    <source>
        <dbReference type="EMBL" id="KAH7092011.1"/>
    </source>
</evidence>
<dbReference type="InterPro" id="IPR051061">
    <property type="entry name" value="Zinc_finger_trans_reg"/>
</dbReference>
<proteinExistence type="predicted"/>
<comment type="subcellular location">
    <subcellularLocation>
        <location evidence="1">Nucleus</location>
    </subcellularLocation>
</comment>
<feature type="domain" description="C2H2-type" evidence="10">
    <location>
        <begin position="360"/>
        <end position="389"/>
    </location>
</feature>
<evidence type="ECO:0000256" key="2">
    <source>
        <dbReference type="ARBA" id="ARBA00022723"/>
    </source>
</evidence>
<organism evidence="11 12">
    <name type="scientific">Paraphoma chrysanthemicola</name>
    <dbReference type="NCBI Taxonomy" id="798071"/>
    <lineage>
        <taxon>Eukaryota</taxon>
        <taxon>Fungi</taxon>
        <taxon>Dikarya</taxon>
        <taxon>Ascomycota</taxon>
        <taxon>Pezizomycotina</taxon>
        <taxon>Dothideomycetes</taxon>
        <taxon>Pleosporomycetidae</taxon>
        <taxon>Pleosporales</taxon>
        <taxon>Pleosporineae</taxon>
        <taxon>Phaeosphaeriaceae</taxon>
        <taxon>Paraphoma</taxon>
    </lineage>
</organism>
<feature type="compositionally biased region" description="Polar residues" evidence="9">
    <location>
        <begin position="242"/>
        <end position="266"/>
    </location>
</feature>
<feature type="region of interest" description="Disordered" evidence="9">
    <location>
        <begin position="239"/>
        <end position="298"/>
    </location>
</feature>
<gene>
    <name evidence="11" type="ORF">FB567DRAFT_567139</name>
</gene>
<dbReference type="OrthoDB" id="8117402at2759"/>
<keyword evidence="7" id="KW-0539">Nucleus</keyword>
<dbReference type="GO" id="GO:0006357">
    <property type="term" value="P:regulation of transcription by RNA polymerase II"/>
    <property type="evidence" value="ECO:0007669"/>
    <property type="project" value="TreeGrafter"/>
</dbReference>